<accession>A0A3S3Z4Q3</accession>
<dbReference type="Proteomes" id="UP000286701">
    <property type="component" value="Unassembled WGS sequence"/>
</dbReference>
<dbReference type="OrthoDB" id="675004at2"/>
<sequence>MDIEKFIVEFADQYDEIETDGFGPDTKFKENEEWSSMTALSVIAMVDDSYSVRLTGDDVRKSSTIQEVYDIVASRINS</sequence>
<comment type="caution">
    <text evidence="1">The sequence shown here is derived from an EMBL/GenBank/DDBJ whole genome shotgun (WGS) entry which is preliminary data.</text>
</comment>
<dbReference type="InterPro" id="IPR036736">
    <property type="entry name" value="ACP-like_sf"/>
</dbReference>
<organism evidence="1 2">
    <name type="scientific">Mucilaginibacter gilvus</name>
    <dbReference type="NCBI Taxonomy" id="2305909"/>
    <lineage>
        <taxon>Bacteria</taxon>
        <taxon>Pseudomonadati</taxon>
        <taxon>Bacteroidota</taxon>
        <taxon>Sphingobacteriia</taxon>
        <taxon>Sphingobacteriales</taxon>
        <taxon>Sphingobacteriaceae</taxon>
        <taxon>Mucilaginibacter</taxon>
    </lineage>
</organism>
<dbReference type="RefSeq" id="WP_128531825.1">
    <property type="nucleotide sequence ID" value="NZ_SBIW01000001.1"/>
</dbReference>
<dbReference type="SUPFAM" id="SSF47336">
    <property type="entry name" value="ACP-like"/>
    <property type="match status" value="1"/>
</dbReference>
<protein>
    <submittedName>
        <fullName evidence="1">Acyl carrier protein</fullName>
    </submittedName>
</protein>
<dbReference type="EMBL" id="SBIW01000001">
    <property type="protein sequence ID" value="RWY57319.1"/>
    <property type="molecule type" value="Genomic_DNA"/>
</dbReference>
<name>A0A3S3Z4Q3_9SPHI</name>
<evidence type="ECO:0000313" key="1">
    <source>
        <dbReference type="EMBL" id="RWY57319.1"/>
    </source>
</evidence>
<dbReference type="Gene3D" id="1.10.1200.10">
    <property type="entry name" value="ACP-like"/>
    <property type="match status" value="1"/>
</dbReference>
<dbReference type="AlphaFoldDB" id="A0A3S3Z4Q3"/>
<reference evidence="1 2" key="1">
    <citation type="submission" date="2019-01" db="EMBL/GenBank/DDBJ databases">
        <title>Mucilaginibacter antarcticum sp. nov., isolated from antarctic soil.</title>
        <authorList>
            <person name="Yan Y.-Q."/>
            <person name="Du Z.-J."/>
        </authorList>
    </citation>
    <scope>NUCLEOTIDE SEQUENCE [LARGE SCALE GENOMIC DNA]</scope>
    <source>
        <strain evidence="1 2">F01003</strain>
    </source>
</reference>
<keyword evidence="2" id="KW-1185">Reference proteome</keyword>
<evidence type="ECO:0000313" key="2">
    <source>
        <dbReference type="Proteomes" id="UP000286701"/>
    </source>
</evidence>
<proteinExistence type="predicted"/>
<gene>
    <name evidence="1" type="ORF">EPL05_01945</name>
</gene>